<keyword evidence="2" id="KW-1185">Reference proteome</keyword>
<dbReference type="AlphaFoldDB" id="A0A8S4QQ80"/>
<accession>A0A8S4QQ80</accession>
<dbReference type="OrthoDB" id="7416955at2759"/>
<proteinExistence type="predicted"/>
<evidence type="ECO:0000313" key="2">
    <source>
        <dbReference type="Proteomes" id="UP000838756"/>
    </source>
</evidence>
<protein>
    <submittedName>
        <fullName evidence="1">Jg27670 protein</fullName>
    </submittedName>
</protein>
<comment type="caution">
    <text evidence="1">The sequence shown here is derived from an EMBL/GenBank/DDBJ whole genome shotgun (WGS) entry which is preliminary data.</text>
</comment>
<gene>
    <name evidence="1" type="primary">jg27670</name>
    <name evidence="1" type="ORF">PAEG_LOCUS4060</name>
</gene>
<sequence>MSSVFEIHIYIKFEDPSLQDYVLYSIVGNRIRGNFTPTSFSERPCRDIEPLPFFIPKHERVQKHKASWHDEDYSSVFRTNSDFDGYYFRPKFRARLERSVFKFGKRYRYVPAKIVRGPLDGRTAVLLRWSLTDTSRLESEGTSVVFR</sequence>
<dbReference type="EMBL" id="CAKXAJ010013569">
    <property type="protein sequence ID" value="CAH2215982.1"/>
    <property type="molecule type" value="Genomic_DNA"/>
</dbReference>
<evidence type="ECO:0000313" key="1">
    <source>
        <dbReference type="EMBL" id="CAH2215982.1"/>
    </source>
</evidence>
<name>A0A8S4QQ80_9NEOP</name>
<organism evidence="1 2">
    <name type="scientific">Pararge aegeria aegeria</name>
    <dbReference type="NCBI Taxonomy" id="348720"/>
    <lineage>
        <taxon>Eukaryota</taxon>
        <taxon>Metazoa</taxon>
        <taxon>Ecdysozoa</taxon>
        <taxon>Arthropoda</taxon>
        <taxon>Hexapoda</taxon>
        <taxon>Insecta</taxon>
        <taxon>Pterygota</taxon>
        <taxon>Neoptera</taxon>
        <taxon>Endopterygota</taxon>
        <taxon>Lepidoptera</taxon>
        <taxon>Glossata</taxon>
        <taxon>Ditrysia</taxon>
        <taxon>Papilionoidea</taxon>
        <taxon>Nymphalidae</taxon>
        <taxon>Satyrinae</taxon>
        <taxon>Satyrini</taxon>
        <taxon>Parargina</taxon>
        <taxon>Pararge</taxon>
    </lineage>
</organism>
<dbReference type="Proteomes" id="UP000838756">
    <property type="component" value="Unassembled WGS sequence"/>
</dbReference>
<reference evidence="1" key="1">
    <citation type="submission" date="2022-03" db="EMBL/GenBank/DDBJ databases">
        <authorList>
            <person name="Lindestad O."/>
        </authorList>
    </citation>
    <scope>NUCLEOTIDE SEQUENCE</scope>
</reference>